<name>A0A2S8GDW3_9BACT</name>
<protein>
    <submittedName>
        <fullName evidence="2">Uncharacterized protein</fullName>
    </submittedName>
</protein>
<comment type="caution">
    <text evidence="2">The sequence shown here is derived from an EMBL/GenBank/DDBJ whole genome shotgun (WGS) entry which is preliminary data.</text>
</comment>
<evidence type="ECO:0000256" key="1">
    <source>
        <dbReference type="SAM" id="SignalP"/>
    </source>
</evidence>
<sequence>MFIRIVVCFVIGLALCSPHARAATDEAITVRKQLAETLGNIKTLSASYDLACKRPEPHLVNERLNSQNRLILESFRWRHNREKGWAYFNGELFGNLDDVLNYPWRVFAWDGVSWTAYHGERHNALIAGSPQPFLGSRITITTFLGDHLIDNDNGLLEVLEKGSDLTVTTLPSGVHQLSCLFNWELDSNPAYWQGTCWHRLTVDIDPAHGGMPRKIVVYDRRCDKPEIVVEITKFTQVDDRYWIPVEGKRTRFHNKFVEDAKLLEKLESASTQAERLQIARQFRFLEPRKMGAGTIYFSAAPETVEVNKDYPQTDFQFSLPDDAGYLDTRTGKSRRRQGT</sequence>
<accession>A0A2S8GDW3</accession>
<feature type="signal peptide" evidence="1">
    <location>
        <begin position="1"/>
        <end position="22"/>
    </location>
</feature>
<evidence type="ECO:0000313" key="2">
    <source>
        <dbReference type="EMBL" id="PQO42652.1"/>
    </source>
</evidence>
<dbReference type="Proteomes" id="UP000239388">
    <property type="component" value="Unassembled WGS sequence"/>
</dbReference>
<evidence type="ECO:0000313" key="3">
    <source>
        <dbReference type="Proteomes" id="UP000239388"/>
    </source>
</evidence>
<dbReference type="EMBL" id="PUIB01000003">
    <property type="protein sequence ID" value="PQO42652.1"/>
    <property type="molecule type" value="Genomic_DNA"/>
</dbReference>
<keyword evidence="1" id="KW-0732">Signal</keyword>
<proteinExistence type="predicted"/>
<gene>
    <name evidence="2" type="ORF">C5Y98_02095</name>
</gene>
<reference evidence="2 3" key="1">
    <citation type="submission" date="2018-02" db="EMBL/GenBank/DDBJ databases">
        <title>Comparative genomes isolates from brazilian mangrove.</title>
        <authorList>
            <person name="Araujo J.E."/>
            <person name="Taketani R.G."/>
            <person name="Silva M.C.P."/>
            <person name="Loureco M.V."/>
            <person name="Andreote F.D."/>
        </authorList>
    </citation>
    <scope>NUCLEOTIDE SEQUENCE [LARGE SCALE GENOMIC DNA]</scope>
    <source>
        <strain evidence="2 3">NAP PRIS-MGV</strain>
    </source>
</reference>
<dbReference type="AlphaFoldDB" id="A0A2S8GDW3"/>
<organism evidence="2 3">
    <name type="scientific">Blastopirellula marina</name>
    <dbReference type="NCBI Taxonomy" id="124"/>
    <lineage>
        <taxon>Bacteria</taxon>
        <taxon>Pseudomonadati</taxon>
        <taxon>Planctomycetota</taxon>
        <taxon>Planctomycetia</taxon>
        <taxon>Pirellulales</taxon>
        <taxon>Pirellulaceae</taxon>
        <taxon>Blastopirellula</taxon>
    </lineage>
</organism>
<feature type="chain" id="PRO_5015579783" evidence="1">
    <location>
        <begin position="23"/>
        <end position="339"/>
    </location>
</feature>
<dbReference type="RefSeq" id="WP_105351154.1">
    <property type="nucleotide sequence ID" value="NZ_PUIB01000003.1"/>
</dbReference>